<name>A0A5A8E4H2_CAFRO</name>
<dbReference type="Proteomes" id="UP000322899">
    <property type="component" value="Unassembled WGS sequence"/>
</dbReference>
<dbReference type="OrthoDB" id="194358at2759"/>
<evidence type="ECO:0000259" key="6">
    <source>
        <dbReference type="Pfam" id="PF01833"/>
    </source>
</evidence>
<feature type="transmembrane region" description="Helical" evidence="5">
    <location>
        <begin position="2526"/>
        <end position="2547"/>
    </location>
</feature>
<comment type="caution">
    <text evidence="7">The sequence shown here is derived from an EMBL/GenBank/DDBJ whole genome shotgun (WGS) entry which is preliminary data.</text>
</comment>
<feature type="domain" description="IPT/TIG" evidence="6">
    <location>
        <begin position="1051"/>
        <end position="1121"/>
    </location>
</feature>
<dbReference type="InterPro" id="IPR002909">
    <property type="entry name" value="IPT_dom"/>
</dbReference>
<dbReference type="PROSITE" id="PS50297">
    <property type="entry name" value="ANK_REP_REGION"/>
    <property type="match status" value="6"/>
</dbReference>
<evidence type="ECO:0000256" key="4">
    <source>
        <dbReference type="PROSITE-ProRule" id="PRU00803"/>
    </source>
</evidence>
<keyword evidence="5" id="KW-0812">Transmembrane</keyword>
<dbReference type="Gene3D" id="1.25.40.20">
    <property type="entry name" value="Ankyrin repeat-containing domain"/>
    <property type="match status" value="3"/>
</dbReference>
<dbReference type="PROSITE" id="PS50088">
    <property type="entry name" value="ANK_REPEAT"/>
    <property type="match status" value="6"/>
</dbReference>
<feature type="domain" description="IPT/TIG" evidence="6">
    <location>
        <begin position="2008"/>
        <end position="2087"/>
    </location>
</feature>
<dbReference type="InterPro" id="IPR002110">
    <property type="entry name" value="Ankyrin_rpt"/>
</dbReference>
<dbReference type="Pfam" id="PF00023">
    <property type="entry name" value="Ank"/>
    <property type="match status" value="1"/>
</dbReference>
<accession>A0A5A8E4H2</accession>
<feature type="transmembrane region" description="Helical" evidence="5">
    <location>
        <begin position="2267"/>
        <end position="2288"/>
    </location>
</feature>
<dbReference type="CDD" id="cd00603">
    <property type="entry name" value="IPT_PCSR"/>
    <property type="match status" value="1"/>
</dbReference>
<protein>
    <recommendedName>
        <fullName evidence="6">IPT/TIG domain-containing protein</fullName>
    </recommendedName>
</protein>
<feature type="repeat" description="ANK" evidence="3">
    <location>
        <begin position="2774"/>
        <end position="2806"/>
    </location>
</feature>
<feature type="transmembrane region" description="Helical" evidence="5">
    <location>
        <begin position="2499"/>
        <end position="2520"/>
    </location>
</feature>
<dbReference type="Pfam" id="PF12796">
    <property type="entry name" value="Ank_2"/>
    <property type="match status" value="2"/>
</dbReference>
<dbReference type="InterPro" id="IPR013783">
    <property type="entry name" value="Ig-like_fold"/>
</dbReference>
<dbReference type="InterPro" id="IPR028994">
    <property type="entry name" value="Integrin_alpha_N"/>
</dbReference>
<dbReference type="Gene3D" id="2.130.10.130">
    <property type="entry name" value="Integrin alpha, N-terminal"/>
    <property type="match status" value="2"/>
</dbReference>
<dbReference type="PANTHER" id="PTHR24173">
    <property type="entry name" value="ANKYRIN REPEAT CONTAINING"/>
    <property type="match status" value="1"/>
</dbReference>
<dbReference type="Gene3D" id="2.60.40.10">
    <property type="entry name" value="Immunoglobulins"/>
    <property type="match status" value="1"/>
</dbReference>
<feature type="repeat" description="ANK" evidence="3">
    <location>
        <begin position="2642"/>
        <end position="2674"/>
    </location>
</feature>
<evidence type="ECO:0000256" key="3">
    <source>
        <dbReference type="PROSITE-ProRule" id="PRU00023"/>
    </source>
</evidence>
<reference evidence="7 8" key="1">
    <citation type="submission" date="2019-07" db="EMBL/GenBank/DDBJ databases">
        <title>Genomes of Cafeteria roenbergensis.</title>
        <authorList>
            <person name="Fischer M.G."/>
            <person name="Hackl T."/>
            <person name="Roman M."/>
        </authorList>
    </citation>
    <scope>NUCLEOTIDE SEQUENCE [LARGE SCALE GENOMIC DNA]</scope>
    <source>
        <strain evidence="7 8">E4-10P</strain>
    </source>
</reference>
<dbReference type="Pfam" id="PF01833">
    <property type="entry name" value="TIG"/>
    <property type="match status" value="2"/>
</dbReference>
<evidence type="ECO:0000256" key="5">
    <source>
        <dbReference type="SAM" id="Phobius"/>
    </source>
</evidence>
<sequence>MEAGPAVRIPPATSASGYAGFGSCFALMGDLDGNGFGDLMVGHRGAGSFVGSGAVDILYLAKGGAVKSRVTHSKTAGAFQYRTRDLDLLGDACVCSLDTDLDGDSSTIECFVSATGDWTGGVAYERYAQGAVWSVRFTKSSGASAISPVAFNNAYLPIRNLGFVNNFEFGSALAILGGSASALRLAVGMQGHSIDSNGDRDGKVHILTISSSGRAVSGVGPALSRESSNMPSAIKTALSSSRDLYIGAALVSAGDIDGDGSPDLFVGAFGVTGIRTKQGAILLFLLTPSGDLKSADLLRFHEDVPTISSVYTGAADVGKSLAGTGDLLGTGGQVFLTGLPIAYSSTTTESGGVLTFAVDGAQRFPNFTAVQLSTGDDSASFSAAAREHDQLGMVVGVARGTLDGGIAPIPAGGVSIPYSNGTDWDSIVVLLGGEVQRNAVVLAELRVQRPSLALPHAAGSGVPLDGADDGPATLQTALCCFAPLPAESQLQLPTALRITARIDGRGVPIDTSVPPNVSLVVPEPVVAASIPPEFGQATAYPGLSKSQPALVSPSQGLVSTPGAEVLCADAAWDKLTGLELPPEQSRSRNLDAAPWSFNVTGTGFGQEQAGQRVVVDGVQCRLTTFLGPGRLRCSLPPSRLDARSRGFVTVRVEAGGQVSIGGLPLRLAPPGIGCAIIPAPAAQGEAASLDPARPTNITIVGRNFGNDTSLRVSGLLVGGAPSSPLVFIPEVGAIKTAWVECREPRRQSDTVVTCMLPPVPGAFVRVVVHAIVEDGSGDGGASNEVPTIPDEGDDSSGFAPVGPLCSAPPSGFVAVHASSGASGVVLPFRNSTILSVRRVASAVDGIREQVVVRSGAEEGPVVELLAGAAAVAEAAAEEASPLSPTAGVLFDVLPSAGGGTLLLAGQGFGNMSLLTSTRVMAAGGDGSLLASSWRLFLVPSPRFVLTPPPAAATPEASDLGAAWALGGPRAPAGTSLALHPACPNANPLPPSEPASPVLPRIEAAAGSTLVLDDTHILVLNSPAGVGWGYVATVEIATGIAAAASAVSGTVPPTARTTVLITGEGFGPPAAASASDLRVWIGCAPCSDASVIDDTRVTCVAELSAGVDLPVTAELGGRIDSGSALVSAHPANASDSRGVASYAEPAVASVVPPYVLGSESITAGPLEVSGVNLGSRADLVREVTVDNVACAGVVWQGPTRLVCGSINTSLLVDGVVVVSVANARSSALARVLDVDAYPRVNVVVSGQEAPASPGLAGTRVVFDVNGMGRDAEVDLASVRVGAYPCARPELSSSGSRLSCTLSGGIGAGLRVHVRTAAGRETAPNGLFSFEPPVVTTAAPMRLLRGAWAGTGPAPADVQDFNVTIRGRALAGHRVAGAGVPAAPTVAIGGIPCAVTSAESFPGAEDLIECSLPPGAWTGDYITVTAAGRSASLRAEFAPAPRVVALAMPSSRPTAQGWELGITVEGVGWHNTSGLASGGGSGVAWDPAPPDVFVGGVPCASLSVPQGSSSTGEAVRELLCQVAPGAGSGLAVELETSTGLRAAAASTVSFDEVVIVDVQPRAVPPGQTNAQTFTLTLSPFPAMPVGTADASSTAGSSIRRNVSLVSVGGVDCPVQSVELTGAAEGGGSAVLVRCRAVVSEASRSVVEVALTGPVSRAGDLRTVVISDPSGFRPSSRPRIVSAEPSDGLAVTGGDVVNVTLASVGAAADVVSALMIGGRAAHIVSSETGEDASTGEALLRLRVRTPVGSGREVVVSAHLVTGLVLGDESSGLGVVVAYDAPQLSSVTWAEPGRALLAGSNLTSVVVRGRSLPPPAVVAALSEVPGSEGLSLQVTDGLGWSAECERGLLEGESDEELRCALLSLVWPLADLGEASTSGVRFVLSVGGFTAASPSLLAIRRPSVVFLLPASGPQSGGFEATVKGSGLGSHPSQVQAVTLAGRPAKVISAAETPAIVAHVGGRACDSVRWVSANEAECAIDVVSDAQFPQRDASLSLASAAFRLEDAFDAMAAPCVEMVTPQTARSGQILLVVGTGFGRVAADVADVRVGSVACSAWSMQSPTALSCVVPPEASHPDGGTFGLPVTVTLASGSRSGAQSAEPGGSCVDVLPGPGGGVSSPPGVAPEALFTYAGRGRSPAVACWGVAGNRQPGFASSVLASWRCVPSGLQAALPEEELTSMDLQLEDVGGGNGTTQTMPPAAIKASRTAADATLADVEAATVVIVSKLDVEWPASLLSLFDVFDASSSVSADTLSVDCLLQSPLEAQSIGDRPFVIKAALSLLVPAAVIGTLLLVAAIAFRTWSLIAAMLLTFVVQSSSTRTALRLLTCVGIGDIDWEVQNVATECEYGGPPTLPGVRCGDGRGAILQAAQANGAIRRHLAADLGIDCTDREAQPYIYGLGLTSFLAYGLGVPLAGVLLLIAYRKRLDDASIQARLGFLYLSFRPHGYLWENLVILRKTLLAVSTVFLAPLGPSIQATASSLVLGGFIAAQAAARPYKAKLLNQAELASLLACHATMLGGLMLAAVSPAESPGFFGGVAAAVVAVNVACLAMFARAFLWALHKDGIVSSADMAAPAMDTNDLGKALWEAAKEGNTAEARRLLDERAPVDWQNDDADGTTALMAAARHGHNDTVELLLDRGADLGATGSYGTTALTAAAAGGSKATVELLLDRGADLAAKDSMGYTVLMAAAARGHKDTVELLLDRGADLAAKDSMGYTVLMAAAARGHKDTVELLLDRGADLAAKDSDGKTALMRAASSGNKDMVKLLLDRGADLAAKDRGCRTVLMAAVDGGRADTVELLLDCGADLNSRDMSGNDAFNFCINDSCARVLRSAERIQRWHRRRLLVMWER</sequence>
<feature type="transmembrane region" description="Helical" evidence="5">
    <location>
        <begin position="2398"/>
        <end position="2416"/>
    </location>
</feature>
<evidence type="ECO:0000313" key="7">
    <source>
        <dbReference type="EMBL" id="KAA0172616.1"/>
    </source>
</evidence>
<dbReference type="SUPFAM" id="SSF48403">
    <property type="entry name" value="Ankyrin repeat"/>
    <property type="match status" value="1"/>
</dbReference>
<evidence type="ECO:0000256" key="1">
    <source>
        <dbReference type="ARBA" id="ARBA00022737"/>
    </source>
</evidence>
<gene>
    <name evidence="7" type="ORF">FNF27_05843</name>
</gene>
<dbReference type="SUPFAM" id="SSF69318">
    <property type="entry name" value="Integrin alpha N-terminal domain"/>
    <property type="match status" value="1"/>
</dbReference>
<evidence type="ECO:0000313" key="8">
    <source>
        <dbReference type="Proteomes" id="UP000322899"/>
    </source>
</evidence>
<evidence type="ECO:0000256" key="2">
    <source>
        <dbReference type="ARBA" id="ARBA00023043"/>
    </source>
</evidence>
<feature type="repeat" description="FG-GAP" evidence="4">
    <location>
        <begin position="232"/>
        <end position="293"/>
    </location>
</feature>
<feature type="transmembrane region" description="Helical" evidence="5">
    <location>
        <begin position="2468"/>
        <end position="2487"/>
    </location>
</feature>
<feature type="repeat" description="ANK" evidence="3">
    <location>
        <begin position="2675"/>
        <end position="2707"/>
    </location>
</feature>
<dbReference type="SUPFAM" id="SSF81296">
    <property type="entry name" value="E set domains"/>
    <property type="match status" value="2"/>
</dbReference>
<dbReference type="PANTHER" id="PTHR24173:SF74">
    <property type="entry name" value="ANKYRIN REPEAT DOMAIN-CONTAINING PROTEIN 16"/>
    <property type="match status" value="1"/>
</dbReference>
<dbReference type="InterPro" id="IPR013519">
    <property type="entry name" value="Int_alpha_beta-p"/>
</dbReference>
<dbReference type="InterPro" id="IPR036770">
    <property type="entry name" value="Ankyrin_rpt-contain_sf"/>
</dbReference>
<feature type="repeat" description="ANK" evidence="3">
    <location>
        <begin position="2708"/>
        <end position="2740"/>
    </location>
</feature>
<dbReference type="SMART" id="SM00191">
    <property type="entry name" value="Int_alpha"/>
    <property type="match status" value="2"/>
</dbReference>
<keyword evidence="5" id="KW-1133">Transmembrane helix</keyword>
<keyword evidence="5" id="KW-0472">Membrane</keyword>
<dbReference type="SMART" id="SM00248">
    <property type="entry name" value="ANK"/>
    <property type="match status" value="7"/>
</dbReference>
<keyword evidence="2 3" id="KW-0040">ANK repeat</keyword>
<dbReference type="EMBL" id="VLTO01000045">
    <property type="protein sequence ID" value="KAA0172616.1"/>
    <property type="molecule type" value="Genomic_DNA"/>
</dbReference>
<dbReference type="PROSITE" id="PS51470">
    <property type="entry name" value="FG_GAP"/>
    <property type="match status" value="1"/>
</dbReference>
<organism evidence="7 8">
    <name type="scientific">Cafeteria roenbergensis</name>
    <name type="common">Marine flagellate</name>
    <dbReference type="NCBI Taxonomy" id="33653"/>
    <lineage>
        <taxon>Eukaryota</taxon>
        <taxon>Sar</taxon>
        <taxon>Stramenopiles</taxon>
        <taxon>Bigyra</taxon>
        <taxon>Opalozoa</taxon>
        <taxon>Bicosoecida</taxon>
        <taxon>Cafeteriaceae</taxon>
        <taxon>Cafeteria</taxon>
    </lineage>
</organism>
<feature type="repeat" description="ANK" evidence="3">
    <location>
        <begin position="2609"/>
        <end position="2641"/>
    </location>
</feature>
<dbReference type="InterPro" id="IPR014756">
    <property type="entry name" value="Ig_E-set"/>
</dbReference>
<feature type="repeat" description="ANK" evidence="3">
    <location>
        <begin position="2741"/>
        <end position="2773"/>
    </location>
</feature>
<keyword evidence="1" id="KW-0677">Repeat</keyword>
<proteinExistence type="predicted"/>